<keyword evidence="3" id="KW-0647">Proteasome</keyword>
<feature type="region of interest" description="Disordered" evidence="4">
    <location>
        <begin position="232"/>
        <end position="294"/>
    </location>
</feature>
<dbReference type="PANTHER" id="PTHR10223">
    <property type="entry name" value="26S PROTEASOME NON-ATPASE REGULATORY SUBUNIT 4"/>
    <property type="match status" value="1"/>
</dbReference>
<dbReference type="EMBL" id="CARXXK010001595">
    <property type="protein sequence ID" value="CAI6376925.1"/>
    <property type="molecule type" value="Genomic_DNA"/>
</dbReference>
<dbReference type="Proteomes" id="UP001160148">
    <property type="component" value="Unassembled WGS sequence"/>
</dbReference>
<proteinExistence type="inferred from homology"/>
<dbReference type="InterPro" id="IPR036465">
    <property type="entry name" value="vWFA_dom_sf"/>
</dbReference>
<reference evidence="6 7" key="1">
    <citation type="submission" date="2023-01" db="EMBL/GenBank/DDBJ databases">
        <authorList>
            <person name="Whitehead M."/>
        </authorList>
    </citation>
    <scope>NUCLEOTIDE SEQUENCE [LARGE SCALE GENOMIC DNA]</scope>
</reference>
<dbReference type="Gene3D" id="1.10.287.3990">
    <property type="match status" value="1"/>
</dbReference>
<accession>A0AAV0Y7S9</accession>
<dbReference type="InterPro" id="IPR003903">
    <property type="entry name" value="UIM_dom"/>
</dbReference>
<name>A0AAV0Y7S9_9HEMI</name>
<feature type="compositionally biased region" description="Polar residues" evidence="4">
    <location>
        <begin position="245"/>
        <end position="258"/>
    </location>
</feature>
<dbReference type="GO" id="GO:0043161">
    <property type="term" value="P:proteasome-mediated ubiquitin-dependent protein catabolic process"/>
    <property type="evidence" value="ECO:0007669"/>
    <property type="project" value="TreeGrafter"/>
</dbReference>
<dbReference type="PANTHER" id="PTHR10223:SF0">
    <property type="entry name" value="26S PROTEASOME NON-ATPASE REGULATORY SUBUNIT 4"/>
    <property type="match status" value="1"/>
</dbReference>
<dbReference type="SMART" id="SM00726">
    <property type="entry name" value="UIM"/>
    <property type="match status" value="3"/>
</dbReference>
<dbReference type="SUPFAM" id="SSF53300">
    <property type="entry name" value="vWA-like"/>
    <property type="match status" value="1"/>
</dbReference>
<evidence type="ECO:0000313" key="7">
    <source>
        <dbReference type="Proteomes" id="UP001160148"/>
    </source>
</evidence>
<protein>
    <recommendedName>
        <fullName evidence="2">26S proteasome non-ATPase regulatory subunit 4</fullName>
    </recommendedName>
</protein>
<evidence type="ECO:0000256" key="4">
    <source>
        <dbReference type="SAM" id="MobiDB-lite"/>
    </source>
</evidence>
<gene>
    <name evidence="6" type="ORF">MEUPH1_LOCUS30250</name>
</gene>
<comment type="caution">
    <text evidence="6">The sequence shown here is derived from an EMBL/GenBank/DDBJ whole genome shotgun (WGS) entry which is preliminary data.</text>
</comment>
<dbReference type="GO" id="GO:0005829">
    <property type="term" value="C:cytosol"/>
    <property type="evidence" value="ECO:0007669"/>
    <property type="project" value="TreeGrafter"/>
</dbReference>
<evidence type="ECO:0000259" key="5">
    <source>
        <dbReference type="Pfam" id="PF13519"/>
    </source>
</evidence>
<dbReference type="Gene3D" id="3.40.50.410">
    <property type="entry name" value="von Willebrand factor, type A domain"/>
    <property type="match status" value="1"/>
</dbReference>
<dbReference type="GO" id="GO:0005634">
    <property type="term" value="C:nucleus"/>
    <property type="evidence" value="ECO:0007669"/>
    <property type="project" value="TreeGrafter"/>
</dbReference>
<dbReference type="FunFam" id="3.40.50.410:FF:000005">
    <property type="entry name" value="26S proteasome non-ATPase regulatory subunit 4"/>
    <property type="match status" value="1"/>
</dbReference>
<dbReference type="AlphaFoldDB" id="A0AAV0Y7S9"/>
<feature type="domain" description="VWFA" evidence="5">
    <location>
        <begin position="6"/>
        <end position="113"/>
    </location>
</feature>
<dbReference type="GO" id="GO:0008540">
    <property type="term" value="C:proteasome regulatory particle, base subcomplex"/>
    <property type="evidence" value="ECO:0007669"/>
    <property type="project" value="TreeGrafter"/>
</dbReference>
<dbReference type="InterPro" id="IPR027040">
    <property type="entry name" value="PSMD4"/>
</dbReference>
<evidence type="ECO:0000313" key="6">
    <source>
        <dbReference type="EMBL" id="CAI6376925.1"/>
    </source>
</evidence>
<evidence type="ECO:0000256" key="3">
    <source>
        <dbReference type="ARBA" id="ARBA00022942"/>
    </source>
</evidence>
<dbReference type="Gene3D" id="6.10.300.40">
    <property type="match status" value="1"/>
</dbReference>
<comment type="similarity">
    <text evidence="1">Belongs to the proteasome subunit S5A family.</text>
</comment>
<keyword evidence="7" id="KW-1185">Reference proteome</keyword>
<evidence type="ECO:0000256" key="1">
    <source>
        <dbReference type="ARBA" id="ARBA00005574"/>
    </source>
</evidence>
<evidence type="ECO:0000256" key="2">
    <source>
        <dbReference type="ARBA" id="ARBA00014934"/>
    </source>
</evidence>
<dbReference type="InterPro" id="IPR002035">
    <property type="entry name" value="VWF_A"/>
</dbReference>
<dbReference type="GO" id="GO:0031593">
    <property type="term" value="F:polyubiquitin modification-dependent protein binding"/>
    <property type="evidence" value="ECO:0007669"/>
    <property type="project" value="TreeGrafter"/>
</dbReference>
<organism evidence="6 7">
    <name type="scientific">Macrosiphum euphorbiae</name>
    <name type="common">potato aphid</name>
    <dbReference type="NCBI Taxonomy" id="13131"/>
    <lineage>
        <taxon>Eukaryota</taxon>
        <taxon>Metazoa</taxon>
        <taxon>Ecdysozoa</taxon>
        <taxon>Arthropoda</taxon>
        <taxon>Hexapoda</taxon>
        <taxon>Insecta</taxon>
        <taxon>Pterygota</taxon>
        <taxon>Neoptera</taxon>
        <taxon>Paraneoptera</taxon>
        <taxon>Hemiptera</taxon>
        <taxon>Sternorrhyncha</taxon>
        <taxon>Aphidomorpha</taxon>
        <taxon>Aphidoidea</taxon>
        <taxon>Aphididae</taxon>
        <taxon>Macrosiphini</taxon>
        <taxon>Macrosiphum</taxon>
    </lineage>
</organism>
<dbReference type="Pfam" id="PF13519">
    <property type="entry name" value="VWA_2"/>
    <property type="match status" value="1"/>
</dbReference>
<sequence>MVLESTMICVDNSNYMQNDDFIPSRLQAQQDAVNIVCLSKTRENPENIVGLLTLANVRVLATLTADVGRILSKLQQVKLNGIMDFLTGIKVAHLALKHHQGKNHKMRIIAFIGSTIGLDETEIIKLAKRLKKEKVNVDVVSLGIEDENSDVLTAFVSVLNGKDSGGSHLIAVPPGSHFSEALVSAPVIQEKDGASGAGLGRTVYKFGVDANEDPKLSLSMLISMEEQRAIQEQEARRIQAASAGAETSTARPETINKTPTEEAMLERALSMETSEDEPMVVQEGSGTSTSGPSAVAPSQVDFYCMSEEQQIAFAMQMSLQDLAAKEKASTSTIYEQRQRNWALHVHNEPTIVAEPTAPVPVAADLVPVVAPVSVTDNLVAFVAPAEAVSLVPVSIQMLHVELPDNGRLIQYEQQQQNLALHVDNEPPIVIEQAAVVAPVSVADDLVAFVAPAKEVALAPVSGQMLHLELPDNERQIVRGHAYNLQGSKYN</sequence>